<keyword evidence="2" id="KW-1185">Reference proteome</keyword>
<reference evidence="1 2" key="1">
    <citation type="journal article" date="2012" name="J. Bacteriol.">
        <title>Genome Sequence of the Lantibiotic Bacteriocin Producer Streptococcus salivarius Strain K12.</title>
        <authorList>
            <person name="Barretto C."/>
            <person name="Alvarez-Martin P."/>
            <person name="Foata F."/>
            <person name="Renault P."/>
            <person name="Berger B."/>
        </authorList>
    </citation>
    <scope>NUCLEOTIDE SEQUENCE [LARGE SCALE GENOMIC DNA]</scope>
    <source>
        <strain evidence="1 2">K12</strain>
    </source>
</reference>
<proteinExistence type="predicted"/>
<organism evidence="1 2">
    <name type="scientific">Streptococcus salivarius K12</name>
    <dbReference type="NCBI Taxonomy" id="1200793"/>
    <lineage>
        <taxon>Bacteria</taxon>
        <taxon>Bacillati</taxon>
        <taxon>Bacillota</taxon>
        <taxon>Bacilli</taxon>
        <taxon>Lactobacillales</taxon>
        <taxon>Streptococcaceae</taxon>
        <taxon>Streptococcus</taxon>
    </lineage>
</organism>
<accession>J7TGA5</accession>
<evidence type="ECO:0000313" key="2">
    <source>
        <dbReference type="Proteomes" id="UP000006983"/>
    </source>
</evidence>
<dbReference type="AlphaFoldDB" id="J7TGA5"/>
<gene>
    <name evidence="1" type="ORF">RSSL_00892</name>
</gene>
<evidence type="ECO:0000313" key="1">
    <source>
        <dbReference type="EMBL" id="EJO15961.1"/>
    </source>
</evidence>
<dbReference type="Proteomes" id="UP000006983">
    <property type="component" value="Unassembled WGS sequence"/>
</dbReference>
<dbReference type="EMBL" id="ALIF01000006">
    <property type="protein sequence ID" value="EJO15961.1"/>
    <property type="molecule type" value="Genomic_DNA"/>
</dbReference>
<evidence type="ECO:0008006" key="3">
    <source>
        <dbReference type="Google" id="ProtNLM"/>
    </source>
</evidence>
<sequence length="53" mass="6269">MLISFLERNIMGKYQLDYKGMQQVERYHEKNATVKNDKKARVQALLKKAGKKK</sequence>
<protein>
    <recommendedName>
        <fullName evidence="3">30S ribosomal protein S10</fullName>
    </recommendedName>
</protein>
<name>J7TGA5_STRSL</name>
<comment type="caution">
    <text evidence="1">The sequence shown here is derived from an EMBL/GenBank/DDBJ whole genome shotgun (WGS) entry which is preliminary data.</text>
</comment>
<dbReference type="PATRIC" id="fig|1200793.3.peg.1935"/>